<proteinExistence type="predicted"/>
<dbReference type="AlphaFoldDB" id="A0A5J5INX8"/>
<accession>A0A5J5INX8</accession>
<comment type="caution">
    <text evidence="1">The sequence shown here is derived from an EMBL/GenBank/DDBJ whole genome shotgun (WGS) entry which is preliminary data.</text>
</comment>
<dbReference type="RefSeq" id="WP_150413774.1">
    <property type="nucleotide sequence ID" value="NZ_VYQF01000001.1"/>
</dbReference>
<keyword evidence="2" id="KW-1185">Reference proteome</keyword>
<reference evidence="1 2" key="1">
    <citation type="submission" date="2019-09" db="EMBL/GenBank/DDBJ databases">
        <title>Draft genome sequence of Ginsengibacter sp. BR5-29.</title>
        <authorList>
            <person name="Im W.-T."/>
        </authorList>
    </citation>
    <scope>NUCLEOTIDE SEQUENCE [LARGE SCALE GENOMIC DNA]</scope>
    <source>
        <strain evidence="1 2">BR5-29</strain>
    </source>
</reference>
<name>A0A5J5INX8_9BACT</name>
<protein>
    <submittedName>
        <fullName evidence="1">Uncharacterized protein</fullName>
    </submittedName>
</protein>
<evidence type="ECO:0000313" key="1">
    <source>
        <dbReference type="EMBL" id="KAA9041654.1"/>
    </source>
</evidence>
<sequence length="107" mass="12467">MDKENRISTPDKIIVLTNSIREVPSNDLRNQLISFINDLINEDFNALVQLLYRVDVNEKKLKELLKENENADAPVIIADLIITRQLQKIESKKQFSQRKKSDAEDSW</sequence>
<organism evidence="1 2">
    <name type="scientific">Ginsengibacter hankyongi</name>
    <dbReference type="NCBI Taxonomy" id="2607284"/>
    <lineage>
        <taxon>Bacteria</taxon>
        <taxon>Pseudomonadati</taxon>
        <taxon>Bacteroidota</taxon>
        <taxon>Chitinophagia</taxon>
        <taxon>Chitinophagales</taxon>
        <taxon>Chitinophagaceae</taxon>
        <taxon>Ginsengibacter</taxon>
    </lineage>
</organism>
<dbReference type="EMBL" id="VYQF01000001">
    <property type="protein sequence ID" value="KAA9041654.1"/>
    <property type="molecule type" value="Genomic_DNA"/>
</dbReference>
<gene>
    <name evidence="1" type="ORF">FW778_06430</name>
</gene>
<evidence type="ECO:0000313" key="2">
    <source>
        <dbReference type="Proteomes" id="UP000326903"/>
    </source>
</evidence>
<dbReference type="Proteomes" id="UP000326903">
    <property type="component" value="Unassembled WGS sequence"/>
</dbReference>